<sequence>MNNEAEKNDIRAGCCEVKITDRALGITFPMTVMYPADAPERTVRLGPYPVEAARDAAPREGRFPLVLISHGSGGSPYVYRSLARHLARSGFVVGLPEHPHNHRGDNTYEGTIHNLACRPRHLRMAADWFDRDEVFKERVRPDGYSVIGHSMGGYTALAAAGGVPTCFPDESPDGQPHRIDAARDPRIRSLVLLAPASVWFRKEGALSGVRLPILMLCAEHDPFTPAFHAGIILQGVADPHKIRYRTVANAGHFSFLSPFPAEMISPAFLPSQDPPGFDRVPFHETLQDEITEFLLSEPRGRGDNFHRM</sequence>
<dbReference type="PANTHER" id="PTHR10272:SF0">
    <property type="entry name" value="PLATELET-ACTIVATING FACTOR ACETYLHYDROLASE"/>
    <property type="match status" value="1"/>
</dbReference>
<protein>
    <recommendedName>
        <fullName evidence="4">AB hydrolase-1 domain-containing protein</fullName>
    </recommendedName>
</protein>
<accession>F8FBR5</accession>
<evidence type="ECO:0000259" key="4">
    <source>
        <dbReference type="Pfam" id="PF00561"/>
    </source>
</evidence>
<dbReference type="Gene3D" id="3.40.50.1820">
    <property type="entry name" value="alpha/beta hydrolase"/>
    <property type="match status" value="1"/>
</dbReference>
<dbReference type="InterPro" id="IPR029058">
    <property type="entry name" value="AB_hydrolase_fold"/>
</dbReference>
<dbReference type="AlphaFoldDB" id="F8FBR5"/>
<name>F8FBR5_PAEMK</name>
<gene>
    <name evidence="5" type="ordered locus">KNP414_04586</name>
</gene>
<dbReference type="GO" id="GO:0003847">
    <property type="term" value="F:1-alkyl-2-acetylglycerophosphocholine esterase activity"/>
    <property type="evidence" value="ECO:0007669"/>
    <property type="project" value="TreeGrafter"/>
</dbReference>
<dbReference type="GO" id="GO:0016042">
    <property type="term" value="P:lipid catabolic process"/>
    <property type="evidence" value="ECO:0007669"/>
    <property type="project" value="UniProtKB-KW"/>
</dbReference>
<keyword evidence="1" id="KW-0378">Hydrolase</keyword>
<reference evidence="5 6" key="2">
    <citation type="journal article" date="2013" name="Genome Announc.">
        <title>Genome Sequence of Growth-Improving Paenibacillus mucilaginosus Strain KNP414.</title>
        <authorList>
            <person name="Lu J.J."/>
            <person name="Wang J.F."/>
            <person name="Hu X.F."/>
        </authorList>
    </citation>
    <scope>NUCLEOTIDE SEQUENCE [LARGE SCALE GENOMIC DNA]</scope>
    <source>
        <strain evidence="5 6">KNP414</strain>
    </source>
</reference>
<organism evidence="5 6">
    <name type="scientific">Paenibacillus mucilaginosus (strain KNP414)</name>
    <dbReference type="NCBI Taxonomy" id="1036673"/>
    <lineage>
        <taxon>Bacteria</taxon>
        <taxon>Bacillati</taxon>
        <taxon>Bacillota</taxon>
        <taxon>Bacilli</taxon>
        <taxon>Bacillales</taxon>
        <taxon>Paenibacillaceae</taxon>
        <taxon>Paenibacillus</taxon>
    </lineage>
</organism>
<dbReference type="HOGENOM" id="CLU_045366_0_0_9"/>
<evidence type="ECO:0000256" key="3">
    <source>
        <dbReference type="ARBA" id="ARBA00023098"/>
    </source>
</evidence>
<dbReference type="InterPro" id="IPR016986">
    <property type="entry name" value="UCP031982_abhydr"/>
</dbReference>
<dbReference type="InterPro" id="IPR000073">
    <property type="entry name" value="AB_hydrolase_1"/>
</dbReference>
<evidence type="ECO:0000256" key="2">
    <source>
        <dbReference type="ARBA" id="ARBA00022963"/>
    </source>
</evidence>
<evidence type="ECO:0000313" key="6">
    <source>
        <dbReference type="Proteomes" id="UP000006620"/>
    </source>
</evidence>
<dbReference type="Proteomes" id="UP000006620">
    <property type="component" value="Chromosome"/>
</dbReference>
<dbReference type="PANTHER" id="PTHR10272">
    <property type="entry name" value="PLATELET-ACTIVATING FACTOR ACETYLHYDROLASE"/>
    <property type="match status" value="1"/>
</dbReference>
<dbReference type="RefSeq" id="WP_013918269.1">
    <property type="nucleotide sequence ID" value="NC_015690.1"/>
</dbReference>
<evidence type="ECO:0000256" key="1">
    <source>
        <dbReference type="ARBA" id="ARBA00022801"/>
    </source>
</evidence>
<dbReference type="KEGG" id="pms:KNP414_04586"/>
<dbReference type="Pfam" id="PF00561">
    <property type="entry name" value="Abhydrolase_1"/>
    <property type="match status" value="1"/>
</dbReference>
<keyword evidence="2" id="KW-0442">Lipid degradation</keyword>
<dbReference type="SUPFAM" id="SSF53474">
    <property type="entry name" value="alpha/beta-Hydrolases"/>
    <property type="match status" value="1"/>
</dbReference>
<keyword evidence="3" id="KW-0443">Lipid metabolism</keyword>
<dbReference type="ESTHER" id="paemk-f8fbr5">
    <property type="family name" value="UCP031982"/>
</dbReference>
<feature type="domain" description="AB hydrolase-1" evidence="4">
    <location>
        <begin position="64"/>
        <end position="161"/>
    </location>
</feature>
<reference evidence="6" key="1">
    <citation type="submission" date="2011-06" db="EMBL/GenBank/DDBJ databases">
        <title>Complete genome sequence of Paenibacillus mucilaginosus KNP414.</title>
        <authorList>
            <person name="Wang J."/>
            <person name="Hu S."/>
            <person name="Hu X."/>
            <person name="Zhang B."/>
            <person name="Dong D."/>
            <person name="Zhang S."/>
            <person name="Zhao K."/>
            <person name="Wu D."/>
        </authorList>
    </citation>
    <scope>NUCLEOTIDE SEQUENCE [LARGE SCALE GENOMIC DNA]</scope>
    <source>
        <strain evidence="6">KNP414</strain>
    </source>
</reference>
<dbReference type="PIRSF" id="PIRSF031982">
    <property type="entry name" value="UCP031982_abhydr"/>
    <property type="match status" value="1"/>
</dbReference>
<evidence type="ECO:0000313" key="5">
    <source>
        <dbReference type="EMBL" id="AEI43116.1"/>
    </source>
</evidence>
<proteinExistence type="predicted"/>
<dbReference type="PATRIC" id="fig|1036673.3.peg.4218"/>
<dbReference type="EMBL" id="CP002869">
    <property type="protein sequence ID" value="AEI43116.1"/>
    <property type="molecule type" value="Genomic_DNA"/>
</dbReference>